<dbReference type="InterPro" id="IPR011115">
    <property type="entry name" value="SecA_DEAD"/>
</dbReference>
<dbReference type="PANTHER" id="PTHR30612">
    <property type="entry name" value="SECA INNER MEMBRANE COMPONENT OF SEC PROTEIN SECRETION SYSTEM"/>
    <property type="match status" value="1"/>
</dbReference>
<dbReference type="CDD" id="cd17928">
    <property type="entry name" value="DEXDc_SecA"/>
    <property type="match status" value="1"/>
</dbReference>
<gene>
    <name evidence="11" type="primary">secA</name>
    <name evidence="14" type="ORF">C1I92_25150</name>
</gene>
<feature type="binding site" evidence="11">
    <location>
        <position position="101"/>
    </location>
    <ligand>
        <name>ATP</name>
        <dbReference type="ChEBI" id="CHEBI:30616"/>
    </ligand>
</feature>
<comment type="similarity">
    <text evidence="2 11">Belongs to the SecA family.</text>
</comment>
<dbReference type="SUPFAM" id="SSF81767">
    <property type="entry name" value="Pre-protein crosslinking domain of SecA"/>
    <property type="match status" value="1"/>
</dbReference>
<dbReference type="GO" id="GO:0031522">
    <property type="term" value="C:cell envelope Sec protein transport complex"/>
    <property type="evidence" value="ECO:0007669"/>
    <property type="project" value="TreeGrafter"/>
</dbReference>
<dbReference type="Pfam" id="PF07516">
    <property type="entry name" value="SecA_SW"/>
    <property type="match status" value="1"/>
</dbReference>
<evidence type="ECO:0000313" key="15">
    <source>
        <dbReference type="Proteomes" id="UP000248764"/>
    </source>
</evidence>
<dbReference type="EMBL" id="POTW01000081">
    <property type="protein sequence ID" value="PZF80625.1"/>
    <property type="molecule type" value="Genomic_DNA"/>
</dbReference>
<evidence type="ECO:0000256" key="1">
    <source>
        <dbReference type="ARBA" id="ARBA00004170"/>
    </source>
</evidence>
<reference evidence="14 15" key="1">
    <citation type="submission" date="2018-01" db="EMBL/GenBank/DDBJ databases">
        <title>Draft genome sequence of Jiangella sp. GTF31.</title>
        <authorList>
            <person name="Sahin N."/>
            <person name="Ay H."/>
            <person name="Saygin H."/>
        </authorList>
    </citation>
    <scope>NUCLEOTIDE SEQUENCE [LARGE SCALE GENOMIC DNA]</scope>
    <source>
        <strain evidence="14 15">GTF31</strain>
    </source>
</reference>
<feature type="domain" description="SecA family profile" evidence="13">
    <location>
        <begin position="1"/>
        <end position="595"/>
    </location>
</feature>
<evidence type="ECO:0000313" key="14">
    <source>
        <dbReference type="EMBL" id="PZF80625.1"/>
    </source>
</evidence>
<keyword evidence="11" id="KW-0963">Cytoplasm</keyword>
<dbReference type="GO" id="GO:0005524">
    <property type="term" value="F:ATP binding"/>
    <property type="evidence" value="ECO:0007669"/>
    <property type="project" value="UniProtKB-UniRule"/>
</dbReference>
<evidence type="ECO:0000256" key="10">
    <source>
        <dbReference type="ARBA" id="ARBA00023136"/>
    </source>
</evidence>
<evidence type="ECO:0000256" key="8">
    <source>
        <dbReference type="ARBA" id="ARBA00022967"/>
    </source>
</evidence>
<keyword evidence="8 11" id="KW-1278">Translocase</keyword>
<evidence type="ECO:0000256" key="2">
    <source>
        <dbReference type="ARBA" id="ARBA00007650"/>
    </source>
</evidence>
<keyword evidence="3 11" id="KW-0813">Transport</keyword>
<feature type="binding site" evidence="11">
    <location>
        <begin position="119"/>
        <end position="123"/>
    </location>
    <ligand>
        <name>ATP</name>
        <dbReference type="ChEBI" id="CHEBI:30616"/>
    </ligand>
</feature>
<evidence type="ECO:0000256" key="7">
    <source>
        <dbReference type="ARBA" id="ARBA00022927"/>
    </source>
</evidence>
<dbReference type="InterPro" id="IPR036670">
    <property type="entry name" value="SecA_X-link_sf"/>
</dbReference>
<dbReference type="GO" id="GO:0017038">
    <property type="term" value="P:protein import"/>
    <property type="evidence" value="ECO:0007669"/>
    <property type="project" value="InterPro"/>
</dbReference>
<dbReference type="EC" id="7.4.2.8" evidence="11"/>
<comment type="subcellular location">
    <subcellularLocation>
        <location evidence="11">Cell membrane</location>
        <topology evidence="11">Peripheral membrane protein</topology>
        <orientation evidence="11">Cytoplasmic side</orientation>
    </subcellularLocation>
    <subcellularLocation>
        <location evidence="11">Cytoplasm</location>
    </subcellularLocation>
    <subcellularLocation>
        <location evidence="1">Membrane</location>
        <topology evidence="1">Peripheral membrane protein</topology>
    </subcellularLocation>
    <text evidence="11">Distribution is 50-50.</text>
</comment>
<dbReference type="InterPro" id="IPR014001">
    <property type="entry name" value="Helicase_ATP-bd"/>
</dbReference>
<comment type="subunit">
    <text evidence="11">Monomer and homodimer. Part of the essential Sec protein translocation apparatus which comprises SecA, SecYEG and auxiliary proteins SecDF. Other proteins may also be involved.</text>
</comment>
<dbReference type="Gene3D" id="1.10.3060.10">
    <property type="entry name" value="Helical scaffold and wing domains of SecA"/>
    <property type="match status" value="1"/>
</dbReference>
<dbReference type="SMART" id="SM00958">
    <property type="entry name" value="SecA_PP_bind"/>
    <property type="match status" value="1"/>
</dbReference>
<dbReference type="Pfam" id="PF21090">
    <property type="entry name" value="P-loop_SecA"/>
    <property type="match status" value="2"/>
</dbReference>
<dbReference type="GO" id="GO:0006605">
    <property type="term" value="P:protein targeting"/>
    <property type="evidence" value="ECO:0007669"/>
    <property type="project" value="UniProtKB-UniRule"/>
</dbReference>
<comment type="catalytic activity">
    <reaction evidence="11">
        <text>ATP + H2O + cellular proteinSide 1 = ADP + phosphate + cellular proteinSide 2.</text>
        <dbReference type="EC" id="7.4.2.8"/>
    </reaction>
</comment>
<dbReference type="SUPFAM" id="SSF52540">
    <property type="entry name" value="P-loop containing nucleoside triphosphate hydrolases"/>
    <property type="match status" value="2"/>
</dbReference>
<evidence type="ECO:0000259" key="13">
    <source>
        <dbReference type="PROSITE" id="PS51196"/>
    </source>
</evidence>
<dbReference type="InterPro" id="IPR014018">
    <property type="entry name" value="SecA_motor_DEAD"/>
</dbReference>
<dbReference type="Pfam" id="PF07517">
    <property type="entry name" value="SecA_DEAD"/>
    <property type="match status" value="1"/>
</dbReference>
<dbReference type="HAMAP" id="MF_01382">
    <property type="entry name" value="SecA"/>
    <property type="match status" value="1"/>
</dbReference>
<dbReference type="CDD" id="cd18803">
    <property type="entry name" value="SF2_C_secA"/>
    <property type="match status" value="1"/>
</dbReference>
<evidence type="ECO:0000259" key="12">
    <source>
        <dbReference type="PROSITE" id="PS51192"/>
    </source>
</evidence>
<dbReference type="InterPro" id="IPR011116">
    <property type="entry name" value="SecA_Wing/Scaffold"/>
</dbReference>
<proteinExistence type="inferred from homology"/>
<dbReference type="Proteomes" id="UP000248764">
    <property type="component" value="Unassembled WGS sequence"/>
</dbReference>
<name>A0A2W2AZK4_9ACTN</name>
<dbReference type="Gene3D" id="3.40.50.300">
    <property type="entry name" value="P-loop containing nucleotide triphosphate hydrolases"/>
    <property type="match status" value="3"/>
</dbReference>
<evidence type="ECO:0000256" key="3">
    <source>
        <dbReference type="ARBA" id="ARBA00022448"/>
    </source>
</evidence>
<protein>
    <recommendedName>
        <fullName evidence="11">Protein translocase subunit SecA</fullName>
        <ecNumber evidence="11">7.4.2.8</ecNumber>
    </recommendedName>
</protein>
<dbReference type="InterPro" id="IPR000185">
    <property type="entry name" value="SecA"/>
</dbReference>
<keyword evidence="9 11" id="KW-0811">Translocation</keyword>
<dbReference type="SMART" id="SM00957">
    <property type="entry name" value="SecA_DEAD"/>
    <property type="match status" value="1"/>
</dbReference>
<dbReference type="FunFam" id="3.40.50.300:FF:000429">
    <property type="entry name" value="Preprotein translocase subunit SecA"/>
    <property type="match status" value="1"/>
</dbReference>
<dbReference type="PROSITE" id="PS51192">
    <property type="entry name" value="HELICASE_ATP_BIND_1"/>
    <property type="match status" value="1"/>
</dbReference>
<dbReference type="GO" id="GO:0005829">
    <property type="term" value="C:cytosol"/>
    <property type="evidence" value="ECO:0007669"/>
    <property type="project" value="TreeGrafter"/>
</dbReference>
<keyword evidence="10 11" id="KW-0472">Membrane</keyword>
<keyword evidence="15" id="KW-1185">Reference proteome</keyword>
<feature type="domain" description="Helicase ATP-binding" evidence="12">
    <location>
        <begin position="103"/>
        <end position="262"/>
    </location>
</feature>
<dbReference type="InterPro" id="IPR011130">
    <property type="entry name" value="SecA_preprotein_X-link_dom"/>
</dbReference>
<organism evidence="14 15">
    <name type="scientific">Jiangella anatolica</name>
    <dbReference type="NCBI Taxonomy" id="2670374"/>
    <lineage>
        <taxon>Bacteria</taxon>
        <taxon>Bacillati</taxon>
        <taxon>Actinomycetota</taxon>
        <taxon>Actinomycetes</taxon>
        <taxon>Jiangellales</taxon>
        <taxon>Jiangellaceae</taxon>
        <taxon>Jiangella</taxon>
    </lineage>
</organism>
<comment type="function">
    <text evidence="11">Part of the Sec protein translocase complex. Interacts with the SecYEG preprotein conducting channel. Has a central role in coupling the hydrolysis of ATP to the transfer of proteins into and across the cell membrane, serving as an ATP-driven molecular motor driving the stepwise translocation of polypeptide chains across the membrane.</text>
</comment>
<dbReference type="SUPFAM" id="SSF81886">
    <property type="entry name" value="Helical scaffold and wing domains of SecA"/>
    <property type="match status" value="1"/>
</dbReference>
<keyword evidence="4 11" id="KW-1003">Cell membrane</keyword>
<feature type="binding site" evidence="11">
    <location>
        <position position="507"/>
    </location>
    <ligand>
        <name>ATP</name>
        <dbReference type="ChEBI" id="CHEBI:30616"/>
    </ligand>
</feature>
<accession>A0A2W2AZK4</accession>
<evidence type="ECO:0000256" key="4">
    <source>
        <dbReference type="ARBA" id="ARBA00022475"/>
    </source>
</evidence>
<dbReference type="InterPro" id="IPR027417">
    <property type="entry name" value="P-loop_NTPase"/>
</dbReference>
<dbReference type="PANTHER" id="PTHR30612:SF0">
    <property type="entry name" value="CHLOROPLAST PROTEIN-TRANSPORTING ATPASE"/>
    <property type="match status" value="1"/>
</dbReference>
<dbReference type="PROSITE" id="PS51196">
    <property type="entry name" value="SECA_MOTOR_DEAD"/>
    <property type="match status" value="1"/>
</dbReference>
<keyword evidence="6 11" id="KW-0067">ATP-binding</keyword>
<dbReference type="GO" id="GO:0008564">
    <property type="term" value="F:protein-exporting ATPase activity"/>
    <property type="evidence" value="ECO:0007669"/>
    <property type="project" value="UniProtKB-EC"/>
</dbReference>
<dbReference type="InterPro" id="IPR044722">
    <property type="entry name" value="SecA_SF2_C"/>
</dbReference>
<evidence type="ECO:0000256" key="9">
    <source>
        <dbReference type="ARBA" id="ARBA00023010"/>
    </source>
</evidence>
<evidence type="ECO:0000256" key="5">
    <source>
        <dbReference type="ARBA" id="ARBA00022741"/>
    </source>
</evidence>
<dbReference type="AlphaFoldDB" id="A0A2W2AZK4"/>
<evidence type="ECO:0000256" key="11">
    <source>
        <dbReference type="HAMAP-Rule" id="MF_01382"/>
    </source>
</evidence>
<dbReference type="InterPro" id="IPR036266">
    <property type="entry name" value="SecA_Wing/Scaffold_sf"/>
</dbReference>
<keyword evidence="5 11" id="KW-0547">Nucleotide-binding</keyword>
<dbReference type="GO" id="GO:0065002">
    <property type="term" value="P:intracellular protein transmembrane transport"/>
    <property type="evidence" value="ECO:0007669"/>
    <property type="project" value="UniProtKB-UniRule"/>
</dbReference>
<comment type="caution">
    <text evidence="14">The sequence shown here is derived from an EMBL/GenBank/DDBJ whole genome shotgun (WGS) entry which is preliminary data.</text>
</comment>
<keyword evidence="7 11" id="KW-0653">Protein transport</keyword>
<evidence type="ECO:0000256" key="6">
    <source>
        <dbReference type="ARBA" id="ARBA00022840"/>
    </source>
</evidence>
<dbReference type="Gene3D" id="3.90.1440.10">
    <property type="entry name" value="SecA, preprotein cross-linking domain"/>
    <property type="match status" value="1"/>
</dbReference>
<sequence>MITAACRRSGQKGTTRSDDIGWSLVGVRARLAGFLGVRPLVPDAAERRTVSRATQVEPALAGVPDDELASRLRDDPDEATALALVRELGRRTLGERAHDNQLLAVLGLLAGRIVQLDTGEGKTLAGALAAVLSSVRDRHVTVLAANDYLARRDAAWMRPLYDAAGVGVAWIDGASSADERRAAYAADVTYVPASELGFDTLRDRLVRDEAERVRGRRDVVIVDEADSVLVDQARLPLVLAGAVDDAEPDTTMAALVASMTPGTHYTVSADGYGVAFTPAGEELIERTFGVDLYSEDDGGRTLTRANLAVHAAALLIRDVDYLVRDDAVQLVDASKGRVARLQRWPDGLQAAVEAKEGLAPSQAGEVLDSVTAAELVEEFGLLCGMTGTAASAVEQFDRMYRRRVEVIAPDVPCVRVDEPLALYATRKDKLSAVVERIAAAHATGRPVLAGTPSVADSEELAALLAAADVPCVVLNAKNDEAEAAVIAEAGRRGAVTVSTQLAGRGIDIRLGGSNGSRQEVAELGGLLVVGTEPHESARLDDQLRGRAGRQGDPGGSVFFASLEDDVIARHGRIRATTDADGRIAAAGARQQAEHAQRVAEGVTMRIYANTQEYAVVPRRQRGHVLDRREELLALDEPERGVRLFFLDRAWADHLAHLAEVRDGTPLRSLSGKAPVVEFNAEAVSAFEPLLRRADDDADEFLAAHPDLTDAAELGLGRPSATWTYVIRDDPFGSPVERLLRGITQRVLGRPDD</sequence>
<dbReference type="GO" id="GO:0005886">
    <property type="term" value="C:plasma membrane"/>
    <property type="evidence" value="ECO:0007669"/>
    <property type="project" value="UniProtKB-SubCell"/>
</dbReference>
<dbReference type="GO" id="GO:0043952">
    <property type="term" value="P:protein transport by the Sec complex"/>
    <property type="evidence" value="ECO:0007669"/>
    <property type="project" value="TreeGrafter"/>
</dbReference>
<dbReference type="PRINTS" id="PR00906">
    <property type="entry name" value="SECA"/>
</dbReference>
<dbReference type="Pfam" id="PF01043">
    <property type="entry name" value="SecA_PP_bind"/>
    <property type="match status" value="1"/>
</dbReference>